<dbReference type="Proteomes" id="UP001054902">
    <property type="component" value="Unassembled WGS sequence"/>
</dbReference>
<proteinExistence type="predicted"/>
<dbReference type="AlphaFoldDB" id="A0AAD3CWB4"/>
<keyword evidence="2" id="KW-0732">Signal</keyword>
<dbReference type="EMBL" id="BLLK01000047">
    <property type="protein sequence ID" value="GFH53411.1"/>
    <property type="molecule type" value="Genomic_DNA"/>
</dbReference>
<reference evidence="3 4" key="1">
    <citation type="journal article" date="2021" name="Sci. Rep.">
        <title>The genome of the diatom Chaetoceros tenuissimus carries an ancient integrated fragment of an extant virus.</title>
        <authorList>
            <person name="Hongo Y."/>
            <person name="Kimura K."/>
            <person name="Takaki Y."/>
            <person name="Yoshida Y."/>
            <person name="Baba S."/>
            <person name="Kobayashi G."/>
            <person name="Nagasaki K."/>
            <person name="Hano T."/>
            <person name="Tomaru Y."/>
        </authorList>
    </citation>
    <scope>NUCLEOTIDE SEQUENCE [LARGE SCALE GENOMIC DNA]</scope>
    <source>
        <strain evidence="3 4">NIES-3715</strain>
    </source>
</reference>
<name>A0AAD3CWB4_9STRA</name>
<evidence type="ECO:0000313" key="3">
    <source>
        <dbReference type="EMBL" id="GFH53411.1"/>
    </source>
</evidence>
<feature type="region of interest" description="Disordered" evidence="1">
    <location>
        <begin position="283"/>
        <end position="310"/>
    </location>
</feature>
<feature type="compositionally biased region" description="Low complexity" evidence="1">
    <location>
        <begin position="287"/>
        <end position="303"/>
    </location>
</feature>
<evidence type="ECO:0000313" key="4">
    <source>
        <dbReference type="Proteomes" id="UP001054902"/>
    </source>
</evidence>
<comment type="caution">
    <text evidence="3">The sequence shown here is derived from an EMBL/GenBank/DDBJ whole genome shotgun (WGS) entry which is preliminary data.</text>
</comment>
<feature type="chain" id="PRO_5042028865" evidence="2">
    <location>
        <begin position="24"/>
        <end position="310"/>
    </location>
</feature>
<gene>
    <name evidence="3" type="ORF">CTEN210_09887</name>
</gene>
<accession>A0AAD3CWB4</accession>
<evidence type="ECO:0000256" key="2">
    <source>
        <dbReference type="SAM" id="SignalP"/>
    </source>
</evidence>
<keyword evidence="4" id="KW-1185">Reference proteome</keyword>
<evidence type="ECO:0000256" key="1">
    <source>
        <dbReference type="SAM" id="MobiDB-lite"/>
    </source>
</evidence>
<protein>
    <submittedName>
        <fullName evidence="3">Uncharacterized protein</fullName>
    </submittedName>
</protein>
<organism evidence="3 4">
    <name type="scientific">Chaetoceros tenuissimus</name>
    <dbReference type="NCBI Taxonomy" id="426638"/>
    <lineage>
        <taxon>Eukaryota</taxon>
        <taxon>Sar</taxon>
        <taxon>Stramenopiles</taxon>
        <taxon>Ochrophyta</taxon>
        <taxon>Bacillariophyta</taxon>
        <taxon>Coscinodiscophyceae</taxon>
        <taxon>Chaetocerotophycidae</taxon>
        <taxon>Chaetocerotales</taxon>
        <taxon>Chaetocerotaceae</taxon>
        <taxon>Chaetoceros</taxon>
    </lineage>
</organism>
<feature type="signal peptide" evidence="2">
    <location>
        <begin position="1"/>
        <end position="23"/>
    </location>
</feature>
<sequence>MKFITASKLLVLPFLASINAVQAVEKDTASKVNSASSIQKKSPFLKDHRVLHQQKLNEFKKKARNLEGYSEETQKLLNCFLDAYFYETGSINFTFNKKDYLQETWTSNEECPENYKNAKQEYVYCGEAETLGAGIEFTEEICIPDSCPNDYTGLVMAVADALKLEGDDELIDLFSFLAHLYSTDKCVYPQCFATASEKFTFTTGFYCGGIYEKEFPPLPYSCPEIGGTCEVDCQNDDKYICIPELCYANKDYDADYVPPVEELDAVADAADVAHLGFGKRKLKATKSPKGSKAPKAKCTCKAPRNIEGKK</sequence>